<sequence length="138" mass="15085">MYCTRDDLIAQFGEAELVKLTAERGEHAINETRLSNAIASVNEVIDAHVAMRYPLPLPTVPGILKRIAVNIVRADIDQRPAERVTEDKKSAMQLLKSISKGELSLGLEASEPEPQALDLAEMESAGSVFSRKNTGGWI</sequence>
<organism evidence="1 2">
    <name type="scientific">Pseudoalteromonas caenipelagi</name>
    <dbReference type="NCBI Taxonomy" id="2726988"/>
    <lineage>
        <taxon>Bacteria</taxon>
        <taxon>Pseudomonadati</taxon>
        <taxon>Pseudomonadota</taxon>
        <taxon>Gammaproteobacteria</taxon>
        <taxon>Alteromonadales</taxon>
        <taxon>Pseudoalteromonadaceae</taxon>
        <taxon>Pseudoalteromonas</taxon>
    </lineage>
</organism>
<dbReference type="Pfam" id="PF07030">
    <property type="entry name" value="Phage_Mu_Gp36"/>
    <property type="match status" value="1"/>
</dbReference>
<dbReference type="RefSeq" id="WP_171628137.1">
    <property type="nucleotide sequence ID" value="NZ_JABBPG010000016.1"/>
</dbReference>
<evidence type="ECO:0000313" key="1">
    <source>
        <dbReference type="EMBL" id="NOU53102.1"/>
    </source>
</evidence>
<accession>A0A849VI59</accession>
<gene>
    <name evidence="1" type="ORF">HG263_21615</name>
</gene>
<dbReference type="Proteomes" id="UP000586305">
    <property type="component" value="Unassembled WGS sequence"/>
</dbReference>
<keyword evidence="2" id="KW-1185">Reference proteome</keyword>
<name>A0A849VI59_9GAMM</name>
<protein>
    <submittedName>
        <fullName evidence="1">DUF1320 domain-containing protein</fullName>
    </submittedName>
</protein>
<dbReference type="EMBL" id="JABBPG010000016">
    <property type="protein sequence ID" value="NOU53102.1"/>
    <property type="molecule type" value="Genomic_DNA"/>
</dbReference>
<dbReference type="AlphaFoldDB" id="A0A849VI59"/>
<reference evidence="1 2" key="1">
    <citation type="submission" date="2020-04" db="EMBL/GenBank/DDBJ databases">
        <title>Pseudoalteromonas caenipelagi sp. nov., isolated from a tidal flat.</title>
        <authorList>
            <person name="Park S."/>
            <person name="Yoon J.-H."/>
        </authorList>
    </citation>
    <scope>NUCLEOTIDE SEQUENCE [LARGE SCALE GENOMIC DNA]</scope>
    <source>
        <strain evidence="1 2">JBTF-M23</strain>
    </source>
</reference>
<comment type="caution">
    <text evidence="1">The sequence shown here is derived from an EMBL/GenBank/DDBJ whole genome shotgun (WGS) entry which is preliminary data.</text>
</comment>
<dbReference type="InterPro" id="IPR009752">
    <property type="entry name" value="Phage_Mu_GpJ"/>
</dbReference>
<proteinExistence type="predicted"/>
<evidence type="ECO:0000313" key="2">
    <source>
        <dbReference type="Proteomes" id="UP000586305"/>
    </source>
</evidence>